<evidence type="ECO:0000313" key="2">
    <source>
        <dbReference type="Proteomes" id="UP000196440"/>
    </source>
</evidence>
<accession>A0A209A4H1</accession>
<dbReference type="Proteomes" id="UP000196440">
    <property type="component" value="Unassembled WGS sequence"/>
</dbReference>
<evidence type="ECO:0000313" key="1">
    <source>
        <dbReference type="EMBL" id="OVZ87642.1"/>
    </source>
</evidence>
<comment type="caution">
    <text evidence="1">The sequence shown here is derived from an EMBL/GenBank/DDBJ whole genome shotgun (WGS) entry which is preliminary data.</text>
</comment>
<dbReference type="AlphaFoldDB" id="A0A209A4H1"/>
<reference evidence="1 2" key="1">
    <citation type="submission" date="2017-05" db="EMBL/GenBank/DDBJ databases">
        <title>Whole genome sequencing of Yersinia kristensenii.</title>
        <authorList>
            <person name="Campioni F."/>
        </authorList>
    </citation>
    <scope>NUCLEOTIDE SEQUENCE [LARGE SCALE GENOMIC DNA]</scope>
    <source>
        <strain evidence="1 2">CFSAN060536</strain>
    </source>
</reference>
<name>A0A209A4H1_YERIN</name>
<sequence length="167" mass="19442">MMVLKIMKPTEAYKMLIENVASVLDCREQGIQSGILLEDMEELEAINWLNSLTLWHGGYDRIYSPGIYNGFLVEYCKPEYAIGLQHFYPQLAAREGIELPHEIWDSSISILIDIYDYALKTRELDGKQHWGTVFRDDYLQQWDNAFLNKRRPVLAIPNFLKKLLGLS</sequence>
<protein>
    <submittedName>
        <fullName evidence="1">Uncharacterized protein</fullName>
    </submittedName>
</protein>
<dbReference type="EMBL" id="NHOI01000010">
    <property type="protein sequence ID" value="OVZ87642.1"/>
    <property type="molecule type" value="Genomic_DNA"/>
</dbReference>
<organism evidence="1 2">
    <name type="scientific">Yersinia intermedia</name>
    <dbReference type="NCBI Taxonomy" id="631"/>
    <lineage>
        <taxon>Bacteria</taxon>
        <taxon>Pseudomonadati</taxon>
        <taxon>Pseudomonadota</taxon>
        <taxon>Gammaproteobacteria</taxon>
        <taxon>Enterobacterales</taxon>
        <taxon>Yersiniaceae</taxon>
        <taxon>Yersinia</taxon>
    </lineage>
</organism>
<proteinExistence type="predicted"/>
<gene>
    <name evidence="1" type="ORF">CBW57_08675</name>
</gene>